<feature type="binding site" evidence="6">
    <location>
        <position position="116"/>
    </location>
    <ligand>
        <name>5-phospho-alpha-D-ribose 1-diphosphate</name>
        <dbReference type="ChEBI" id="CHEBI:58017"/>
        <note>ligand shared between dimeric partners</note>
    </ligand>
</feature>
<feature type="binding site" evidence="6">
    <location>
        <position position="114"/>
    </location>
    <ligand>
        <name>5-phospho-alpha-D-ribose 1-diphosphate</name>
        <dbReference type="ChEBI" id="CHEBI:58017"/>
        <note>ligand shared between dimeric partners</note>
    </ligand>
</feature>
<feature type="domain" description="Phosphoribosyltransferase" evidence="7">
    <location>
        <begin position="127"/>
        <end position="171"/>
    </location>
</feature>
<feature type="binding site" description="in other chain" evidence="6">
    <location>
        <position position="111"/>
    </location>
    <ligand>
        <name>5-phospho-alpha-D-ribose 1-diphosphate</name>
        <dbReference type="ChEBI" id="CHEBI:58017"/>
        <note>ligand shared between dimeric partners</note>
    </ligand>
</feature>
<evidence type="ECO:0000256" key="1">
    <source>
        <dbReference type="ARBA" id="ARBA00004889"/>
    </source>
</evidence>
<comment type="catalytic activity">
    <reaction evidence="6">
        <text>orotidine 5'-phosphate + diphosphate = orotate + 5-phospho-alpha-D-ribose 1-diphosphate</text>
        <dbReference type="Rhea" id="RHEA:10380"/>
        <dbReference type="ChEBI" id="CHEBI:30839"/>
        <dbReference type="ChEBI" id="CHEBI:33019"/>
        <dbReference type="ChEBI" id="CHEBI:57538"/>
        <dbReference type="ChEBI" id="CHEBI:58017"/>
        <dbReference type="EC" id="2.4.2.10"/>
    </reaction>
</comment>
<accession>A0A1G7JQZ4</accession>
<comment type="subunit">
    <text evidence="6">Homodimer.</text>
</comment>
<organism evidence="8 9">
    <name type="scientific">Terriglobus roseus</name>
    <dbReference type="NCBI Taxonomy" id="392734"/>
    <lineage>
        <taxon>Bacteria</taxon>
        <taxon>Pseudomonadati</taxon>
        <taxon>Acidobacteriota</taxon>
        <taxon>Terriglobia</taxon>
        <taxon>Terriglobales</taxon>
        <taxon>Acidobacteriaceae</taxon>
        <taxon>Terriglobus</taxon>
    </lineage>
</organism>
<dbReference type="OrthoDB" id="9802134at2"/>
<keyword evidence="4 6" id="KW-0808">Transferase</keyword>
<protein>
    <recommendedName>
        <fullName evidence="2 6">Orotate phosphoribosyltransferase</fullName>
        <shortName evidence="6">OPRT</shortName>
        <shortName evidence="6">OPRTase</shortName>
        <ecNumber evidence="2 6">2.4.2.10</ecNumber>
    </recommendedName>
</protein>
<dbReference type="HAMAP" id="MF_01208">
    <property type="entry name" value="PyrE"/>
    <property type="match status" value="1"/>
</dbReference>
<proteinExistence type="inferred from homology"/>
<dbReference type="UniPathway" id="UPA00070">
    <property type="reaction ID" value="UER00119"/>
</dbReference>
<dbReference type="GO" id="GO:0044205">
    <property type="term" value="P:'de novo' UMP biosynthetic process"/>
    <property type="evidence" value="ECO:0007669"/>
    <property type="project" value="UniProtKB-UniRule"/>
</dbReference>
<sequence>MDLSTALTADRAKLLSLIAELSFRLGDFTLASGAKSDYYIDCRTTTLDAEGGRLSGLVFAELIRQHAPGAVAVGGLTMGADPLVSNTASASAWYALDHADAKPVHGFLVRKALKQHGTGRQIEGYVREGASVVVVDDVCTTGGSTITAIEAVKAAGMTVAAVLCLVDREQGGRTNIEAAIGDAPFVSVFTASDVRAEKLRQS</sequence>
<comment type="cofactor">
    <cofactor evidence="6">
        <name>Mg(2+)</name>
        <dbReference type="ChEBI" id="CHEBI:18420"/>
    </cofactor>
</comment>
<dbReference type="InterPro" id="IPR023031">
    <property type="entry name" value="OPRT"/>
</dbReference>
<dbReference type="EMBL" id="LT629690">
    <property type="protein sequence ID" value="SDF27305.1"/>
    <property type="molecule type" value="Genomic_DNA"/>
</dbReference>
<dbReference type="CDD" id="cd06223">
    <property type="entry name" value="PRTases_typeI"/>
    <property type="match status" value="1"/>
</dbReference>
<dbReference type="InterPro" id="IPR000836">
    <property type="entry name" value="PRTase_dom"/>
</dbReference>
<dbReference type="GO" id="GO:0004588">
    <property type="term" value="F:orotate phosphoribosyltransferase activity"/>
    <property type="evidence" value="ECO:0007669"/>
    <property type="project" value="UniProtKB-UniRule"/>
</dbReference>
<dbReference type="EC" id="2.4.2.10" evidence="2 6"/>
<dbReference type="RefSeq" id="WP_083344936.1">
    <property type="nucleotide sequence ID" value="NZ_LT629690.1"/>
</dbReference>
<comment type="similarity">
    <text evidence="6">Belongs to the purine/pyrimidine phosphoribosyltransferase family. PyrE subfamily.</text>
</comment>
<dbReference type="Pfam" id="PF00156">
    <property type="entry name" value="Pribosyltran"/>
    <property type="match status" value="1"/>
</dbReference>
<evidence type="ECO:0000256" key="5">
    <source>
        <dbReference type="ARBA" id="ARBA00022975"/>
    </source>
</evidence>
<keyword evidence="3 6" id="KW-0328">Glycosyltransferase</keyword>
<feature type="binding site" evidence="6">
    <location>
        <position position="110"/>
    </location>
    <ligand>
        <name>5-phospho-alpha-D-ribose 1-diphosphate</name>
        <dbReference type="ChEBI" id="CHEBI:58017"/>
        <note>ligand shared between dimeric partners</note>
    </ligand>
</feature>
<name>A0A1G7JQZ4_9BACT</name>
<evidence type="ECO:0000313" key="9">
    <source>
        <dbReference type="Proteomes" id="UP000182427"/>
    </source>
</evidence>
<comment type="pathway">
    <text evidence="1 6">Pyrimidine metabolism; UMP biosynthesis via de novo pathway; UMP from orotate: step 1/2.</text>
</comment>
<dbReference type="Gene3D" id="3.40.50.2020">
    <property type="match status" value="1"/>
</dbReference>
<dbReference type="InterPro" id="IPR004467">
    <property type="entry name" value="Or_phspho_trans_dom"/>
</dbReference>
<dbReference type="AlphaFoldDB" id="A0A1G7JQZ4"/>
<evidence type="ECO:0000313" key="8">
    <source>
        <dbReference type="EMBL" id="SDF27305.1"/>
    </source>
</evidence>
<evidence type="ECO:0000256" key="6">
    <source>
        <dbReference type="HAMAP-Rule" id="MF_01208"/>
    </source>
</evidence>
<keyword evidence="6" id="KW-0460">Magnesium</keyword>
<keyword evidence="5 6" id="KW-0665">Pyrimidine biosynthesis</keyword>
<dbReference type="InterPro" id="IPR029057">
    <property type="entry name" value="PRTase-like"/>
</dbReference>
<comment type="caution">
    <text evidence="6">Lacks conserved residue(s) required for the propagation of feature annotation.</text>
</comment>
<keyword evidence="9" id="KW-1185">Reference proteome</keyword>
<gene>
    <name evidence="6" type="primary">pyrE</name>
    <name evidence="8" type="ORF">SAMN05444167_1917</name>
</gene>
<dbReference type="Proteomes" id="UP000182427">
    <property type="component" value="Chromosome I"/>
</dbReference>
<evidence type="ECO:0000259" key="7">
    <source>
        <dbReference type="Pfam" id="PF00156"/>
    </source>
</evidence>
<dbReference type="PANTHER" id="PTHR19278">
    <property type="entry name" value="OROTATE PHOSPHORIBOSYLTRANSFERASE"/>
    <property type="match status" value="1"/>
</dbReference>
<dbReference type="GO" id="GO:0019856">
    <property type="term" value="P:pyrimidine nucleobase biosynthetic process"/>
    <property type="evidence" value="ECO:0007669"/>
    <property type="project" value="TreeGrafter"/>
</dbReference>
<feature type="binding site" evidence="6">
    <location>
        <position position="140"/>
    </location>
    <ligand>
        <name>orotate</name>
        <dbReference type="ChEBI" id="CHEBI:30839"/>
    </ligand>
</feature>
<dbReference type="PANTHER" id="PTHR19278:SF9">
    <property type="entry name" value="URIDINE 5'-MONOPHOSPHATE SYNTHASE"/>
    <property type="match status" value="1"/>
</dbReference>
<evidence type="ECO:0000256" key="4">
    <source>
        <dbReference type="ARBA" id="ARBA00022679"/>
    </source>
</evidence>
<feature type="binding site" description="in other chain" evidence="6">
    <location>
        <begin position="136"/>
        <end position="144"/>
    </location>
    <ligand>
        <name>5-phospho-alpha-D-ribose 1-diphosphate</name>
        <dbReference type="ChEBI" id="CHEBI:58017"/>
        <note>ligand shared between dimeric partners</note>
    </ligand>
</feature>
<evidence type="ECO:0000256" key="3">
    <source>
        <dbReference type="ARBA" id="ARBA00022676"/>
    </source>
</evidence>
<feature type="binding site" evidence="6">
    <location>
        <position position="168"/>
    </location>
    <ligand>
        <name>orotate</name>
        <dbReference type="ChEBI" id="CHEBI:30839"/>
    </ligand>
</feature>
<comment type="function">
    <text evidence="6">Catalyzes the transfer of a ribosyl phosphate group from 5-phosphoribose 1-diphosphate to orotate, leading to the formation of orotidine monophosphate (OMP).</text>
</comment>
<dbReference type="GO" id="GO:0000287">
    <property type="term" value="F:magnesium ion binding"/>
    <property type="evidence" value="ECO:0007669"/>
    <property type="project" value="UniProtKB-UniRule"/>
</dbReference>
<evidence type="ECO:0000256" key="2">
    <source>
        <dbReference type="ARBA" id="ARBA00011971"/>
    </source>
</evidence>
<dbReference type="SUPFAM" id="SSF53271">
    <property type="entry name" value="PRTase-like"/>
    <property type="match status" value="1"/>
</dbReference>
<dbReference type="NCBIfam" id="TIGR00336">
    <property type="entry name" value="pyrE"/>
    <property type="match status" value="1"/>
</dbReference>
<reference evidence="8 9" key="1">
    <citation type="submission" date="2016-10" db="EMBL/GenBank/DDBJ databases">
        <authorList>
            <person name="de Groot N.N."/>
        </authorList>
    </citation>
    <scope>NUCLEOTIDE SEQUENCE [LARGE SCALE GENOMIC DNA]</scope>
    <source>
        <strain evidence="8 9">GAS232</strain>
    </source>
</reference>